<dbReference type="EMBL" id="JAODUO010002902">
    <property type="protein sequence ID" value="KAK2149779.1"/>
    <property type="molecule type" value="Genomic_DNA"/>
</dbReference>
<reference evidence="8" key="1">
    <citation type="journal article" date="2023" name="Mol. Biol. Evol.">
        <title>Third-Generation Sequencing Reveals the Adaptive Role of the Epigenome in Three Deep-Sea Polychaetes.</title>
        <authorList>
            <person name="Perez M."/>
            <person name="Aroh O."/>
            <person name="Sun Y."/>
            <person name="Lan Y."/>
            <person name="Juniper S.K."/>
            <person name="Young C.R."/>
            <person name="Angers B."/>
            <person name="Qian P.Y."/>
        </authorList>
    </citation>
    <scope>NUCLEOTIDE SEQUENCE</scope>
    <source>
        <strain evidence="8">R07B-5</strain>
    </source>
</reference>
<comment type="cofactor">
    <cofactor evidence="5">
        <name>[4Fe-4S] cluster</name>
        <dbReference type="ChEBI" id="CHEBI:49883"/>
    </cofactor>
    <text evidence="5">Binds 1 [4Fe-4S] cluster. The cluster is coordinated with 3 cysteines and an exchangeable S-adenosyl-L-methionine.</text>
</comment>
<keyword evidence="4 5" id="KW-0411">Iron-sulfur</keyword>
<dbReference type="SFLD" id="SFLDG01099">
    <property type="entry name" value="Uncharacterised_Radical_SAM_Su"/>
    <property type="match status" value="1"/>
</dbReference>
<accession>A0AAD9JB09</accession>
<feature type="binding site" evidence="5">
    <location>
        <position position="106"/>
    </location>
    <ligand>
        <name>[4Fe-4S] cluster</name>
        <dbReference type="ChEBI" id="CHEBI:49883"/>
        <note>4Fe-4S-S-AdoMet</note>
    </ligand>
</feature>
<evidence type="ECO:0000313" key="8">
    <source>
        <dbReference type="EMBL" id="KAK2149779.1"/>
    </source>
</evidence>
<dbReference type="InterPro" id="IPR040085">
    <property type="entry name" value="MJ0674-like"/>
</dbReference>
<sequence>MVSIHRKHDDTGQAVAGPSDGLTPNITKISQVALQRKADEANNMYEACVGCGRRCEDNRAAGKLGKCETGMKASVSSHFPHFGEEKCLVGTKGSGTIFFTNCNLKCVFCQNYDISQKGEGEETEDEGLADKMIDLQKQGCHNINFVSPTHVVTPILRALVIAKQKGLHLPIVYNTGGYDSEETLALMDGVVDVYMPDMKYSDSVLGKRYSHIDDYPAVNQAAVTEMHRQVGDLVIDAKTGTARRGLLVRHLVLPNDQAGTDAIAEFLATKIGPNTYVNVMAQYRPEHKAVGHKKLGRRVNDKEMKTAIESFTKRGLQRLDHRVEQQCMYNKLTALFKSDMDW</sequence>
<dbReference type="Gene3D" id="3.20.20.70">
    <property type="entry name" value="Aldolase class I"/>
    <property type="match status" value="1"/>
</dbReference>
<evidence type="ECO:0000256" key="4">
    <source>
        <dbReference type="ARBA" id="ARBA00023014"/>
    </source>
</evidence>
<evidence type="ECO:0000259" key="7">
    <source>
        <dbReference type="Pfam" id="PF04055"/>
    </source>
</evidence>
<dbReference type="InterPro" id="IPR058240">
    <property type="entry name" value="rSAM_sf"/>
</dbReference>
<feature type="binding site" evidence="5">
    <location>
        <position position="109"/>
    </location>
    <ligand>
        <name>[4Fe-4S] cluster</name>
        <dbReference type="ChEBI" id="CHEBI:49883"/>
        <note>4Fe-4S-S-AdoMet</note>
    </ligand>
</feature>
<dbReference type="SFLD" id="SFLDS00029">
    <property type="entry name" value="Radical_SAM"/>
    <property type="match status" value="1"/>
</dbReference>
<keyword evidence="2 5" id="KW-0479">Metal-binding</keyword>
<keyword evidence="1 5" id="KW-0949">S-adenosyl-L-methionine</keyword>
<keyword evidence="3 5" id="KW-0408">Iron</keyword>
<comment type="caution">
    <text evidence="8">The sequence shown here is derived from an EMBL/GenBank/DDBJ whole genome shotgun (WGS) entry which is preliminary data.</text>
</comment>
<evidence type="ECO:0000256" key="2">
    <source>
        <dbReference type="ARBA" id="ARBA00022723"/>
    </source>
</evidence>
<dbReference type="Pfam" id="PF04055">
    <property type="entry name" value="Radical_SAM"/>
    <property type="match status" value="1"/>
</dbReference>
<feature type="binding site" evidence="5">
    <location>
        <position position="102"/>
    </location>
    <ligand>
        <name>[4Fe-4S] cluster</name>
        <dbReference type="ChEBI" id="CHEBI:49883"/>
        <note>4Fe-4S-S-AdoMet</note>
    </ligand>
</feature>
<organism evidence="8 9">
    <name type="scientific">Ridgeia piscesae</name>
    <name type="common">Tubeworm</name>
    <dbReference type="NCBI Taxonomy" id="27915"/>
    <lineage>
        <taxon>Eukaryota</taxon>
        <taxon>Metazoa</taxon>
        <taxon>Spiralia</taxon>
        <taxon>Lophotrochozoa</taxon>
        <taxon>Annelida</taxon>
        <taxon>Polychaeta</taxon>
        <taxon>Sedentaria</taxon>
        <taxon>Canalipalpata</taxon>
        <taxon>Sabellida</taxon>
        <taxon>Siboglinidae</taxon>
        <taxon>Ridgeia</taxon>
    </lineage>
</organism>
<evidence type="ECO:0000313" key="9">
    <source>
        <dbReference type="Proteomes" id="UP001209878"/>
    </source>
</evidence>
<name>A0AAD9JB09_RIDPI</name>
<dbReference type="Proteomes" id="UP001209878">
    <property type="component" value="Unassembled WGS sequence"/>
</dbReference>
<feature type="domain" description="Radical SAM core" evidence="7">
    <location>
        <begin position="97"/>
        <end position="196"/>
    </location>
</feature>
<dbReference type="SUPFAM" id="SSF102114">
    <property type="entry name" value="Radical SAM enzymes"/>
    <property type="match status" value="1"/>
</dbReference>
<evidence type="ECO:0000256" key="1">
    <source>
        <dbReference type="ARBA" id="ARBA00022691"/>
    </source>
</evidence>
<evidence type="ECO:0000256" key="3">
    <source>
        <dbReference type="ARBA" id="ARBA00023004"/>
    </source>
</evidence>
<evidence type="ECO:0000256" key="6">
    <source>
        <dbReference type="SAM" id="MobiDB-lite"/>
    </source>
</evidence>
<protein>
    <recommendedName>
        <fullName evidence="7">Radical SAM core domain-containing protein</fullName>
    </recommendedName>
</protein>
<dbReference type="InterPro" id="IPR007197">
    <property type="entry name" value="rSAM"/>
</dbReference>
<evidence type="ECO:0000256" key="5">
    <source>
        <dbReference type="PIRSR" id="PIRSR004869-50"/>
    </source>
</evidence>
<dbReference type="GO" id="GO:0003824">
    <property type="term" value="F:catalytic activity"/>
    <property type="evidence" value="ECO:0007669"/>
    <property type="project" value="InterPro"/>
</dbReference>
<proteinExistence type="predicted"/>
<dbReference type="PIRSF" id="PIRSF004869">
    <property type="entry name" value="PflX_prd"/>
    <property type="match status" value="1"/>
</dbReference>
<dbReference type="GO" id="GO:0051536">
    <property type="term" value="F:iron-sulfur cluster binding"/>
    <property type="evidence" value="ECO:0007669"/>
    <property type="project" value="UniProtKB-KW"/>
</dbReference>
<dbReference type="InterPro" id="IPR016431">
    <property type="entry name" value="Pyrv-formate_lyase-activ_prd"/>
</dbReference>
<dbReference type="GO" id="GO:0046872">
    <property type="term" value="F:metal ion binding"/>
    <property type="evidence" value="ECO:0007669"/>
    <property type="project" value="UniProtKB-KW"/>
</dbReference>
<keyword evidence="9" id="KW-1185">Reference proteome</keyword>
<dbReference type="AlphaFoldDB" id="A0AAD9JB09"/>
<gene>
    <name evidence="8" type="ORF">NP493_2915g00007</name>
</gene>
<dbReference type="PANTHER" id="PTHR43075:SF1">
    <property type="entry name" value="FORMATE LYASE ACTIVATING ENZYME, PUTATIVE (AFU_ORTHOLOGUE AFUA_2G15630)-RELATED"/>
    <property type="match status" value="1"/>
</dbReference>
<dbReference type="InterPro" id="IPR013785">
    <property type="entry name" value="Aldolase_TIM"/>
</dbReference>
<dbReference type="PANTHER" id="PTHR43075">
    <property type="entry name" value="FORMATE LYASE ACTIVATING ENZYME, PUTATIVE (AFU_ORTHOLOGUE AFUA_2G15630)-RELATED"/>
    <property type="match status" value="1"/>
</dbReference>
<feature type="region of interest" description="Disordered" evidence="6">
    <location>
        <begin position="1"/>
        <end position="22"/>
    </location>
</feature>